<name>A0AAD7XPE4_9STRA</name>
<comment type="caution">
    <text evidence="6">The sequence shown here is derived from an EMBL/GenBank/DDBJ whole genome shotgun (WGS) entry which is preliminary data.</text>
</comment>
<evidence type="ECO:0000256" key="4">
    <source>
        <dbReference type="ARBA" id="ARBA00023242"/>
    </source>
</evidence>
<accession>A0AAD7XPE4</accession>
<dbReference type="GO" id="GO:0005634">
    <property type="term" value="C:nucleus"/>
    <property type="evidence" value="ECO:0007669"/>
    <property type="project" value="UniProtKB-SubCell"/>
</dbReference>
<dbReference type="Gene3D" id="1.25.10.10">
    <property type="entry name" value="Leucine-rich Repeat Variant"/>
    <property type="match status" value="1"/>
</dbReference>
<feature type="region of interest" description="Disordered" evidence="5">
    <location>
        <begin position="989"/>
        <end position="1021"/>
    </location>
</feature>
<gene>
    <name evidence="6" type="ORF">CTAYLR_010384</name>
</gene>
<proteinExistence type="inferred from homology"/>
<dbReference type="GO" id="GO:0006606">
    <property type="term" value="P:protein import into nucleus"/>
    <property type="evidence" value="ECO:0007669"/>
    <property type="project" value="TreeGrafter"/>
</dbReference>
<dbReference type="GO" id="GO:0005737">
    <property type="term" value="C:cytoplasm"/>
    <property type="evidence" value="ECO:0007669"/>
    <property type="project" value="TreeGrafter"/>
</dbReference>
<dbReference type="Pfam" id="PF24139">
    <property type="entry name" value="TPR_TNPO3_IPO13_4th"/>
    <property type="match status" value="1"/>
</dbReference>
<feature type="non-terminal residue" evidence="6">
    <location>
        <position position="1315"/>
    </location>
</feature>
<dbReference type="InterPro" id="IPR011989">
    <property type="entry name" value="ARM-like"/>
</dbReference>
<evidence type="ECO:0000256" key="2">
    <source>
        <dbReference type="ARBA" id="ARBA00007991"/>
    </source>
</evidence>
<organism evidence="6 7">
    <name type="scientific">Chrysophaeum taylorii</name>
    <dbReference type="NCBI Taxonomy" id="2483200"/>
    <lineage>
        <taxon>Eukaryota</taxon>
        <taxon>Sar</taxon>
        <taxon>Stramenopiles</taxon>
        <taxon>Ochrophyta</taxon>
        <taxon>Pelagophyceae</taxon>
        <taxon>Pelagomonadales</taxon>
        <taxon>Pelagomonadaceae</taxon>
        <taxon>Chrysophaeum</taxon>
    </lineage>
</organism>
<dbReference type="InterPro" id="IPR029058">
    <property type="entry name" value="AB_hydrolase_fold"/>
</dbReference>
<evidence type="ECO:0000313" key="7">
    <source>
        <dbReference type="Proteomes" id="UP001230188"/>
    </source>
</evidence>
<dbReference type="Gene3D" id="3.40.50.1820">
    <property type="entry name" value="alpha/beta hydrolase"/>
    <property type="match status" value="1"/>
</dbReference>
<dbReference type="Proteomes" id="UP001230188">
    <property type="component" value="Unassembled WGS sequence"/>
</dbReference>
<comment type="subcellular location">
    <subcellularLocation>
        <location evidence="1">Nucleus</location>
    </subcellularLocation>
</comment>
<keyword evidence="3" id="KW-0813">Transport</keyword>
<keyword evidence="7" id="KW-1185">Reference proteome</keyword>
<dbReference type="Pfam" id="PF24138">
    <property type="entry name" value="TPR_TNPO3_IPO13_2nd"/>
    <property type="match status" value="1"/>
</dbReference>
<dbReference type="InterPro" id="IPR057941">
    <property type="entry name" value="TPR_TNPO3_IPO13_2nd"/>
</dbReference>
<dbReference type="InterPro" id="IPR051345">
    <property type="entry name" value="Importin_beta-like_NTR"/>
</dbReference>
<dbReference type="InterPro" id="IPR016024">
    <property type="entry name" value="ARM-type_fold"/>
</dbReference>
<evidence type="ECO:0000256" key="5">
    <source>
        <dbReference type="SAM" id="MobiDB-lite"/>
    </source>
</evidence>
<reference evidence="6" key="1">
    <citation type="submission" date="2023-01" db="EMBL/GenBank/DDBJ databases">
        <title>Metagenome sequencing of chrysophaentin producing Chrysophaeum taylorii.</title>
        <authorList>
            <person name="Davison J."/>
            <person name="Bewley C."/>
        </authorList>
    </citation>
    <scope>NUCLEOTIDE SEQUENCE</scope>
    <source>
        <strain evidence="6">NIES-1699</strain>
    </source>
</reference>
<sequence length="1315" mass="142597">MGGSAVNTISNNTRTELWRALRARPPHRVQQVLESQEWWENDLAWRRVRLAESSSGSVGLPVLEAWRSSSDGMKKPAILVAHCTGSGKELLKEEMARFARAGAWAVSFDGPYHGERGPGLSEPREARLGPYLDALVGAWRGSSERPFVIDGAADALRVVDYVAPNATAVAATGVSLGGMVAWLAAAADPRIAAVAPMIGVQWFEWAAANDAFEGRVDSVRRVFDAARIDSNLSRIDANVFRSVLDKIAPGLRDRFDAPATLPLIAPRPLLIANGETDPRCPMRGVAAVYLDRLVPRYAALKASRNLALYVEPGVGHVPTQGMWDIIFAWFQRHGLLETSDDTPPDPSKDISPEGYAYVFRDAAAGGAEEEEEAEGRAARSYLATSTTAAAICEGTRVMRQASLRRRRRAVELMANEDKAQGEQEMLTLLRMNLQAMYHGTNSSERRCADRFLQKLQRDSSGWGLADAILGGRTPLAPLENLSAQPLACEALLFAAMTLHVKVSGDLHELSGEQQVQLREAAIEHLRRWGRGSTPPALVKKLALAVAALAVQTSWQGALGFVEQQLGEAGRATGEDEESVVRATRARLVAVELLTALPEQCASRRLCVNRARRDAYASLLASASGGAVAAATSVVAATSADLARGSLGALATQAATRLNARCFACLQSWMCWSEIEADVLASNPLFLGAFDALWGGRADLFDVAADVVVEALRAYDCSVPSNAPLVSAVAPRVMALRPQFEAAGGDEDAALGYARVFCEMGEAYIVPLMASTPQNASQLLAIVDLEIGCAAHPSRKVAGLALRFFYKLARAWTEFDEAAKATLRPVLDEPFSRLVTICVRHARRTEDDGTADQFALDELALSEEFSRHRQDVGDALGDCASFLGSDAIVEKIGAELQRATTDPTNANDAIEACFFALKAVSEWVGDDDATVLPGAFRLLHGLPRDWAPALRTGAAMVGAYATWLKAHAHEFLEPLFSFLVAQLETTAARNAARAARQHHQHQHQHQSAPARHRPPGAGGGPSVAAKSLKAVCHVCAPQLAAVGGVLDLRDRVRPAGVALRDELEVLEGLGHVVSATDAYDALASGFERLATDPKLVVDDLERLTSIVRCATPSHKVLQTRPHPVLTAVERLWPVFEALADRYRGNPHLIERLCRCYKHSMRSCRARFEPMLDNMIQHLTRHFALAPSPPTLLRALDDFRDRPDTVEEFFYLASRFLDYCPDELVKSPLLASILRCGVVGLALEHREAQRGVLHCFERAVAIHRLLHDDGEGLGREISNGILKALTGELPRTLSTTATAPVGVLWKLRHFCPADLPA</sequence>
<evidence type="ECO:0000256" key="1">
    <source>
        <dbReference type="ARBA" id="ARBA00004123"/>
    </source>
</evidence>
<keyword evidence="4" id="KW-0539">Nucleus</keyword>
<dbReference type="SUPFAM" id="SSF48371">
    <property type="entry name" value="ARM repeat"/>
    <property type="match status" value="1"/>
</dbReference>
<dbReference type="InterPro" id="IPR058537">
    <property type="entry name" value="TPR_TNPO3_IPO13_4th"/>
</dbReference>
<dbReference type="EMBL" id="JAQMWT010000175">
    <property type="protein sequence ID" value="KAJ8608291.1"/>
    <property type="molecule type" value="Genomic_DNA"/>
</dbReference>
<evidence type="ECO:0000313" key="6">
    <source>
        <dbReference type="EMBL" id="KAJ8608291.1"/>
    </source>
</evidence>
<dbReference type="SUPFAM" id="SSF53474">
    <property type="entry name" value="alpha/beta-Hydrolases"/>
    <property type="match status" value="1"/>
</dbReference>
<dbReference type="PANTHER" id="PTHR12363:SF33">
    <property type="entry name" value="IMPORTIN-13"/>
    <property type="match status" value="1"/>
</dbReference>
<comment type="similarity">
    <text evidence="2">Belongs to the importin beta family.</text>
</comment>
<dbReference type="PANTHER" id="PTHR12363">
    <property type="entry name" value="TRANSPORTIN 3 AND IMPORTIN 13"/>
    <property type="match status" value="1"/>
</dbReference>
<evidence type="ECO:0000256" key="3">
    <source>
        <dbReference type="ARBA" id="ARBA00022448"/>
    </source>
</evidence>
<feature type="compositionally biased region" description="Basic residues" evidence="5">
    <location>
        <begin position="994"/>
        <end position="1013"/>
    </location>
</feature>
<protein>
    <submittedName>
        <fullName evidence="6">Uncharacterized protein</fullName>
    </submittedName>
</protein>